<evidence type="ECO:0000256" key="2">
    <source>
        <dbReference type="SAM" id="SignalP"/>
    </source>
</evidence>
<feature type="chain" id="PRO_5016989012" description="DUF306 domain-containing protein" evidence="2">
    <location>
        <begin position="23"/>
        <end position="179"/>
    </location>
</feature>
<dbReference type="EMBL" id="CP029556">
    <property type="protein sequence ID" value="AXA84931.1"/>
    <property type="molecule type" value="Genomic_DNA"/>
</dbReference>
<gene>
    <name evidence="4" type="ORF">DCD74_09790</name>
</gene>
<accession>A0A344J7C1</accession>
<dbReference type="Proteomes" id="UP000251842">
    <property type="component" value="Chromosome"/>
</dbReference>
<dbReference type="InterPro" id="IPR005184">
    <property type="entry name" value="DUF306_Meta_HslJ"/>
</dbReference>
<feature type="compositionally biased region" description="Pro residues" evidence="1">
    <location>
        <begin position="25"/>
        <end position="41"/>
    </location>
</feature>
<dbReference type="RefSeq" id="WP_112927143.1">
    <property type="nucleotide sequence ID" value="NZ_CP029556.1"/>
</dbReference>
<evidence type="ECO:0000313" key="4">
    <source>
        <dbReference type="EMBL" id="AXA84931.1"/>
    </source>
</evidence>
<reference evidence="5" key="1">
    <citation type="submission" date="2018-05" db="EMBL/GenBank/DDBJ databases">
        <title>Luteimonas pekinense sp. nov., isolated from human Meibomian gland secretions, Beijing, China.</title>
        <authorList>
            <person name="Wen T."/>
            <person name="Bai H."/>
            <person name="Lv H."/>
        </authorList>
    </citation>
    <scope>NUCLEOTIDE SEQUENCE [LARGE SCALE GENOMIC DNA]</scope>
    <source>
        <strain evidence="5">83-4</strain>
    </source>
</reference>
<keyword evidence="5" id="KW-1185">Reference proteome</keyword>
<dbReference type="InterPro" id="IPR038670">
    <property type="entry name" value="HslJ-like_sf"/>
</dbReference>
<sequence length="179" mass="19627">MRLRPALALGIALLLAACAKPAPEPVPAAKPAAETPPPAPSSMPRVSGPAQDSTVLQTHIWRLVDARDSEGRRIASVLDKPGLKLSMQFDKYRLRIDNACNHIGGDYRYVLVDQLEVLDVQQTLAACSDTRLMAAERDITRMITSASMLSVEQPALRMRLTTLDGDQLWFQGIALPSRR</sequence>
<dbReference type="AlphaFoldDB" id="A0A344J7C1"/>
<protein>
    <recommendedName>
        <fullName evidence="3">DUF306 domain-containing protein</fullName>
    </recommendedName>
</protein>
<dbReference type="Pfam" id="PF03724">
    <property type="entry name" value="META"/>
    <property type="match status" value="1"/>
</dbReference>
<keyword evidence="2" id="KW-0732">Signal</keyword>
<evidence type="ECO:0000259" key="3">
    <source>
        <dbReference type="Pfam" id="PF03724"/>
    </source>
</evidence>
<dbReference type="OrthoDB" id="7871744at2"/>
<dbReference type="PROSITE" id="PS51257">
    <property type="entry name" value="PROKAR_LIPOPROTEIN"/>
    <property type="match status" value="1"/>
</dbReference>
<dbReference type="Gene3D" id="2.40.128.270">
    <property type="match status" value="1"/>
</dbReference>
<feature type="region of interest" description="Disordered" evidence="1">
    <location>
        <begin position="25"/>
        <end position="51"/>
    </location>
</feature>
<evidence type="ECO:0000256" key="1">
    <source>
        <dbReference type="SAM" id="MobiDB-lite"/>
    </source>
</evidence>
<dbReference type="PANTHER" id="PTHR35535">
    <property type="entry name" value="HEAT SHOCK PROTEIN HSLJ"/>
    <property type="match status" value="1"/>
</dbReference>
<proteinExistence type="predicted"/>
<feature type="domain" description="DUF306" evidence="3">
    <location>
        <begin position="56"/>
        <end position="168"/>
    </location>
</feature>
<organism evidence="4 5">
    <name type="scientific">Solilutibacter oculi</name>
    <dbReference type="NCBI Taxonomy" id="2698682"/>
    <lineage>
        <taxon>Bacteria</taxon>
        <taxon>Pseudomonadati</taxon>
        <taxon>Pseudomonadota</taxon>
        <taxon>Gammaproteobacteria</taxon>
        <taxon>Lysobacterales</taxon>
        <taxon>Lysobacteraceae</taxon>
        <taxon>Solilutibacter</taxon>
    </lineage>
</organism>
<dbReference type="InterPro" id="IPR053147">
    <property type="entry name" value="Hsp_HslJ-like"/>
</dbReference>
<dbReference type="PANTHER" id="PTHR35535:SF1">
    <property type="entry name" value="HEAT SHOCK PROTEIN HSLJ"/>
    <property type="match status" value="1"/>
</dbReference>
<dbReference type="KEGG" id="lue:DCD74_09790"/>
<evidence type="ECO:0000313" key="5">
    <source>
        <dbReference type="Proteomes" id="UP000251842"/>
    </source>
</evidence>
<name>A0A344J7C1_9GAMM</name>
<feature type="signal peptide" evidence="2">
    <location>
        <begin position="1"/>
        <end position="22"/>
    </location>
</feature>